<sequence>MKEEKRAAVEDTLRRLYGFWAERAAEHGSTRQPLDVRNLEVYIDDVVVKSESRPGHLDDLRLAFERMGKHQLKMNPKKCAFGVSVGNFLGFLVHQRGIEIDKNKAKAIIEAPPPKNKKVLQSLLGQINFLRRFIANSAGKVEPFSSLLKLKDEEKFRWEEVHQKAFDSIKEYLTKPPVLIPQKRGRTLKLYISAAENSIGSLLAQDNDEKKEQAVCYLSRILTSTERKYSPVEKLCLALYFTITKLRHYMLPSVVHIIAKTDLIKYMLTRPIIRGRIGKWTIALAEFTFRYVPQQAVKGQALADFLASHPCVEIEDMDFFKVDMISLFPWRLYFDGSRTSNMGGAGVIIESPQGFRTRYSFQLDFDCTNNQAEYEALIIGLEILRELGINNVSIMGDSMLVLKQLSGDYKVTSQALLGYHALASQLIEGFDEVRLAHLPREHNSQANAMAQLASGVQISEGFSEELFKVEKRSLPTIFERGIPMEVMALTVTPDDWRHDIVEYLKCPSGPHCRQVRKRAISYVLRDEELFRIGSNDLLMKCLGKIDQMVVMTEVHEGICEAHQAGIKMRWLLRRHGYYWPTILKDCIDYAKGCQGCQRHSPVQHVPAGPMNPIVKAWPFKGWAMDVTGQNHPKSSKSHKFILVATDFFTKWVEAVPLKQVTQAEVIEFIEKTIIHQFGLPESIMTDRGTAFVGEAVKAAAKNWVVRMV</sequence>
<dbReference type="InterPro" id="IPR012337">
    <property type="entry name" value="RNaseH-like_sf"/>
</dbReference>
<dbReference type="AlphaFoldDB" id="A0A6P5U391"/>
<evidence type="ECO:0000259" key="1">
    <source>
        <dbReference type="PROSITE" id="PS50879"/>
    </source>
</evidence>
<dbReference type="GeneID" id="110773565"/>
<dbReference type="Pfam" id="PF17919">
    <property type="entry name" value="RT_RNaseH_2"/>
    <property type="match status" value="1"/>
</dbReference>
<dbReference type="Pfam" id="PF17921">
    <property type="entry name" value="Integrase_H2C2"/>
    <property type="match status" value="1"/>
</dbReference>
<dbReference type="PANTHER" id="PTHR48475:SF1">
    <property type="entry name" value="RNASE H TYPE-1 DOMAIN-CONTAINING PROTEIN"/>
    <property type="match status" value="1"/>
</dbReference>
<feature type="domain" description="RNase H type-1" evidence="1">
    <location>
        <begin position="326"/>
        <end position="459"/>
    </location>
</feature>
<dbReference type="GO" id="GO:0015074">
    <property type="term" value="P:DNA integration"/>
    <property type="evidence" value="ECO:0007669"/>
    <property type="project" value="InterPro"/>
</dbReference>
<dbReference type="Pfam" id="PF00665">
    <property type="entry name" value="rve"/>
    <property type="match status" value="1"/>
</dbReference>
<dbReference type="InterPro" id="IPR002156">
    <property type="entry name" value="RNaseH_domain"/>
</dbReference>
<dbReference type="GO" id="GO:0003676">
    <property type="term" value="F:nucleic acid binding"/>
    <property type="evidence" value="ECO:0007669"/>
    <property type="project" value="InterPro"/>
</dbReference>
<feature type="domain" description="Integrase catalytic" evidence="2">
    <location>
        <begin position="614"/>
        <end position="708"/>
    </location>
</feature>
<dbReference type="InterPro" id="IPR041577">
    <property type="entry name" value="RT_RNaseH_2"/>
</dbReference>
<dbReference type="Proteomes" id="UP000515124">
    <property type="component" value="Unplaced"/>
</dbReference>
<reference evidence="4" key="1">
    <citation type="submission" date="2025-08" db="UniProtKB">
        <authorList>
            <consortium name="RefSeq"/>
        </authorList>
    </citation>
    <scope>IDENTIFICATION</scope>
</reference>
<proteinExistence type="predicted"/>
<dbReference type="SUPFAM" id="SSF56672">
    <property type="entry name" value="DNA/RNA polymerases"/>
    <property type="match status" value="1"/>
</dbReference>
<dbReference type="RefSeq" id="XP_021833781.1">
    <property type="nucleotide sequence ID" value="XM_021978089.1"/>
</dbReference>
<dbReference type="CDD" id="cd09279">
    <property type="entry name" value="RNase_HI_like"/>
    <property type="match status" value="1"/>
</dbReference>
<dbReference type="KEGG" id="pavi:110773565"/>
<dbReference type="InterPro" id="IPR036397">
    <property type="entry name" value="RNaseH_sf"/>
</dbReference>
<accession>A0A6P5U391</accession>
<evidence type="ECO:0000313" key="4">
    <source>
        <dbReference type="RefSeq" id="XP_021833781.1"/>
    </source>
</evidence>
<dbReference type="Gene3D" id="1.10.340.70">
    <property type="match status" value="1"/>
</dbReference>
<dbReference type="SUPFAM" id="SSF53098">
    <property type="entry name" value="Ribonuclease H-like"/>
    <property type="match status" value="2"/>
</dbReference>
<dbReference type="PROSITE" id="PS50994">
    <property type="entry name" value="INTEGRASE"/>
    <property type="match status" value="1"/>
</dbReference>
<dbReference type="InterPro" id="IPR043128">
    <property type="entry name" value="Rev_trsase/Diguanyl_cyclase"/>
</dbReference>
<evidence type="ECO:0000259" key="2">
    <source>
        <dbReference type="PROSITE" id="PS50994"/>
    </source>
</evidence>
<dbReference type="Gene3D" id="3.30.420.10">
    <property type="entry name" value="Ribonuclease H-like superfamily/Ribonuclease H"/>
    <property type="match status" value="2"/>
</dbReference>
<dbReference type="Gene3D" id="3.30.70.270">
    <property type="match status" value="2"/>
</dbReference>
<evidence type="ECO:0000313" key="3">
    <source>
        <dbReference type="Proteomes" id="UP000515124"/>
    </source>
</evidence>
<protein>
    <submittedName>
        <fullName evidence="4">Uncharacterized protein LOC110773565</fullName>
    </submittedName>
</protein>
<name>A0A6P5U391_PRUAV</name>
<dbReference type="InterPro" id="IPR041588">
    <property type="entry name" value="Integrase_H2C2"/>
</dbReference>
<dbReference type="InterPro" id="IPR001584">
    <property type="entry name" value="Integrase_cat-core"/>
</dbReference>
<keyword evidence="3" id="KW-1185">Reference proteome</keyword>
<dbReference type="PROSITE" id="PS50879">
    <property type="entry name" value="RNASE_H_1"/>
    <property type="match status" value="1"/>
</dbReference>
<dbReference type="InterPro" id="IPR043502">
    <property type="entry name" value="DNA/RNA_pol_sf"/>
</dbReference>
<dbReference type="Pfam" id="PF13456">
    <property type="entry name" value="RVT_3"/>
    <property type="match status" value="1"/>
</dbReference>
<gene>
    <name evidence="4" type="primary">LOC110773565</name>
</gene>
<dbReference type="GO" id="GO:0004523">
    <property type="term" value="F:RNA-DNA hybrid ribonuclease activity"/>
    <property type="evidence" value="ECO:0007669"/>
    <property type="project" value="InterPro"/>
</dbReference>
<dbReference type="PANTHER" id="PTHR48475">
    <property type="entry name" value="RIBONUCLEASE H"/>
    <property type="match status" value="1"/>
</dbReference>
<organism evidence="3 4">
    <name type="scientific">Prunus avium</name>
    <name type="common">Cherry</name>
    <name type="synonym">Cerasus avium</name>
    <dbReference type="NCBI Taxonomy" id="42229"/>
    <lineage>
        <taxon>Eukaryota</taxon>
        <taxon>Viridiplantae</taxon>
        <taxon>Streptophyta</taxon>
        <taxon>Embryophyta</taxon>
        <taxon>Tracheophyta</taxon>
        <taxon>Spermatophyta</taxon>
        <taxon>Magnoliopsida</taxon>
        <taxon>eudicotyledons</taxon>
        <taxon>Gunneridae</taxon>
        <taxon>Pentapetalae</taxon>
        <taxon>rosids</taxon>
        <taxon>fabids</taxon>
        <taxon>Rosales</taxon>
        <taxon>Rosaceae</taxon>
        <taxon>Amygdaloideae</taxon>
        <taxon>Amygdaleae</taxon>
        <taxon>Prunus</taxon>
    </lineage>
</organism>